<dbReference type="OrthoDB" id="1452529at2"/>
<dbReference type="AlphaFoldDB" id="T2KIY8"/>
<feature type="transmembrane region" description="Helical" evidence="1">
    <location>
        <begin position="42"/>
        <end position="57"/>
    </location>
</feature>
<proteinExistence type="predicted"/>
<reference evidence="2 3" key="1">
    <citation type="journal article" date="2013" name="Appl. Environ. Microbiol.">
        <title>The genome of the alga-associated marine flavobacterium Formosa agariphila KMM 3901T reveals a broad potential for degradation of algal polysaccharides.</title>
        <authorList>
            <person name="Mann A.J."/>
            <person name="Hahnke R.L."/>
            <person name="Huang S."/>
            <person name="Werner J."/>
            <person name="Xing P."/>
            <person name="Barbeyron T."/>
            <person name="Huettel B."/>
            <person name="Stueber K."/>
            <person name="Reinhardt R."/>
            <person name="Harder J."/>
            <person name="Gloeckner F.O."/>
            <person name="Amann R.I."/>
            <person name="Teeling H."/>
        </authorList>
    </citation>
    <scope>NUCLEOTIDE SEQUENCE [LARGE SCALE GENOMIC DNA]</scope>
    <source>
        <strain evidence="3">DSM 15362 / KCTC 12365 / LMG 23005 / KMM 3901</strain>
    </source>
</reference>
<dbReference type="HOGENOM" id="CLU_152544_0_0_10"/>
<evidence type="ECO:0000313" key="3">
    <source>
        <dbReference type="Proteomes" id="UP000016160"/>
    </source>
</evidence>
<sequence>MIQKIYKKKKHYRNLIYGFVWLLLPLSNFIFNENYNLRWSDYAWFILAILQIGLYFLEHKLTYITITEQVISRYAPFPKHMDISDIIEVKKLPTNYILKSKDKELKINPEYINDNDLAMLNLFLDGLQLKSA</sequence>
<dbReference type="EMBL" id="HG315671">
    <property type="protein sequence ID" value="CDF78376.1"/>
    <property type="molecule type" value="Genomic_DNA"/>
</dbReference>
<feature type="transmembrane region" description="Helical" evidence="1">
    <location>
        <begin position="12"/>
        <end position="30"/>
    </location>
</feature>
<organism evidence="2 3">
    <name type="scientific">Formosa agariphila (strain DSM 15362 / KCTC 12365 / LMG 23005 / KMM 3901 / M-2Alg 35-1)</name>
    <dbReference type="NCBI Taxonomy" id="1347342"/>
    <lineage>
        <taxon>Bacteria</taxon>
        <taxon>Pseudomonadati</taxon>
        <taxon>Bacteroidota</taxon>
        <taxon>Flavobacteriia</taxon>
        <taxon>Flavobacteriales</taxon>
        <taxon>Flavobacteriaceae</taxon>
        <taxon>Formosa</taxon>
    </lineage>
</organism>
<evidence type="ECO:0000313" key="2">
    <source>
        <dbReference type="EMBL" id="CDF78376.1"/>
    </source>
</evidence>
<protein>
    <submittedName>
        <fullName evidence="2">Uncharacterized protein</fullName>
    </submittedName>
</protein>
<keyword evidence="3" id="KW-1185">Reference proteome</keyword>
<dbReference type="PATRIC" id="fig|1347342.6.peg.668"/>
<evidence type="ECO:0000256" key="1">
    <source>
        <dbReference type="SAM" id="Phobius"/>
    </source>
</evidence>
<dbReference type="RefSeq" id="WP_038527552.1">
    <property type="nucleotide sequence ID" value="NZ_HG315671.1"/>
</dbReference>
<keyword evidence="1" id="KW-0812">Transmembrane</keyword>
<dbReference type="eggNOG" id="ENOG5033DT3">
    <property type="taxonomic scope" value="Bacteria"/>
</dbReference>
<keyword evidence="1" id="KW-0472">Membrane</keyword>
<keyword evidence="1" id="KW-1133">Transmembrane helix</keyword>
<dbReference type="Proteomes" id="UP000016160">
    <property type="component" value="Chromosome"/>
</dbReference>
<gene>
    <name evidence="2" type="ORF">BN863_6640</name>
</gene>
<accession>T2KIY8</accession>
<name>T2KIY8_FORAG</name>